<comment type="caution">
    <text evidence="1">The sequence shown here is derived from an EMBL/GenBank/DDBJ whole genome shotgun (WGS) entry which is preliminary data.</text>
</comment>
<evidence type="ECO:0000313" key="1">
    <source>
        <dbReference type="EMBL" id="SCL92710.1"/>
    </source>
</evidence>
<evidence type="ECO:0000313" key="2">
    <source>
        <dbReference type="Proteomes" id="UP000242164"/>
    </source>
</evidence>
<reference evidence="1 2" key="1">
    <citation type="submission" date="2016-08" db="EMBL/GenBank/DDBJ databases">
        <authorList>
            <person name="Loux V."/>
            <person name="Rue O."/>
        </authorList>
    </citation>
    <scope>NUCLEOTIDE SEQUENCE [LARGE SCALE GENOMIC DNA]</scope>
    <source>
        <strain evidence="1 2">AFSSA_08CEB44bac</strain>
    </source>
</reference>
<organism evidence="1 2">
    <name type="scientific">Bacillus cytotoxicus</name>
    <dbReference type="NCBI Taxonomy" id="580165"/>
    <lineage>
        <taxon>Bacteria</taxon>
        <taxon>Bacillati</taxon>
        <taxon>Bacillota</taxon>
        <taxon>Bacilli</taxon>
        <taxon>Bacillales</taxon>
        <taxon>Bacillaceae</taxon>
        <taxon>Bacillus</taxon>
        <taxon>Bacillus cereus group</taxon>
    </lineage>
</organism>
<gene>
    <name evidence="1" type="ORF">BCB44BAC_02107</name>
</gene>
<accession>A0AAX2CGR3</accession>
<name>A0AAX2CGR3_9BACI</name>
<dbReference type="EMBL" id="FMIK01000024">
    <property type="protein sequence ID" value="SCL92710.1"/>
    <property type="molecule type" value="Genomic_DNA"/>
</dbReference>
<sequence>MMLEKRKIEVVPYNPKWKDEFQKQ</sequence>
<dbReference type="AlphaFoldDB" id="A0AAX2CGR3"/>
<dbReference type="Proteomes" id="UP000242164">
    <property type="component" value="Unassembled WGS sequence"/>
</dbReference>
<proteinExistence type="predicted"/>
<protein>
    <recommendedName>
        <fullName evidence="3">GrpB family protein</fullName>
    </recommendedName>
</protein>
<evidence type="ECO:0008006" key="3">
    <source>
        <dbReference type="Google" id="ProtNLM"/>
    </source>
</evidence>